<evidence type="ECO:0000256" key="1">
    <source>
        <dbReference type="SAM" id="MobiDB-lite"/>
    </source>
</evidence>
<dbReference type="AlphaFoldDB" id="A0A8J6BNI5"/>
<sequence length="109" mass="12171">MGSTPLIGRVPTSPRLPALKLKPTQDSSVRWPPRRPAIRRRILGLHGAKLHAIYLEICFDRYVRRSCDRCPVLYTTTGWNSQNDGNGRGPAACISTMHDCTSLEEIPSN</sequence>
<dbReference type="EMBL" id="JAAALK010000082">
    <property type="protein sequence ID" value="KAG8085918.1"/>
    <property type="molecule type" value="Genomic_DNA"/>
</dbReference>
<name>A0A8J6BNI5_ZIZPA</name>
<dbReference type="Proteomes" id="UP000729402">
    <property type="component" value="Unassembled WGS sequence"/>
</dbReference>
<evidence type="ECO:0000313" key="2">
    <source>
        <dbReference type="EMBL" id="KAG8085918.1"/>
    </source>
</evidence>
<gene>
    <name evidence="2" type="ORF">GUJ93_ZPchr0010g9795</name>
</gene>
<accession>A0A8J6BNI5</accession>
<organism evidence="2 3">
    <name type="scientific">Zizania palustris</name>
    <name type="common">Northern wild rice</name>
    <dbReference type="NCBI Taxonomy" id="103762"/>
    <lineage>
        <taxon>Eukaryota</taxon>
        <taxon>Viridiplantae</taxon>
        <taxon>Streptophyta</taxon>
        <taxon>Embryophyta</taxon>
        <taxon>Tracheophyta</taxon>
        <taxon>Spermatophyta</taxon>
        <taxon>Magnoliopsida</taxon>
        <taxon>Liliopsida</taxon>
        <taxon>Poales</taxon>
        <taxon>Poaceae</taxon>
        <taxon>BOP clade</taxon>
        <taxon>Oryzoideae</taxon>
        <taxon>Oryzeae</taxon>
        <taxon>Zizaniinae</taxon>
        <taxon>Zizania</taxon>
    </lineage>
</organism>
<proteinExistence type="predicted"/>
<feature type="region of interest" description="Disordered" evidence="1">
    <location>
        <begin position="1"/>
        <end position="32"/>
    </location>
</feature>
<comment type="caution">
    <text evidence="2">The sequence shown here is derived from an EMBL/GenBank/DDBJ whole genome shotgun (WGS) entry which is preliminary data.</text>
</comment>
<reference evidence="2" key="2">
    <citation type="submission" date="2021-02" db="EMBL/GenBank/DDBJ databases">
        <authorList>
            <person name="Kimball J.A."/>
            <person name="Haas M.W."/>
            <person name="Macchietto M."/>
            <person name="Kono T."/>
            <person name="Duquette J."/>
            <person name="Shao M."/>
        </authorList>
    </citation>
    <scope>NUCLEOTIDE SEQUENCE</scope>
    <source>
        <tissue evidence="2">Fresh leaf tissue</tissue>
    </source>
</reference>
<reference evidence="2" key="1">
    <citation type="journal article" date="2021" name="bioRxiv">
        <title>Whole Genome Assembly and Annotation of Northern Wild Rice, Zizania palustris L., Supports a Whole Genome Duplication in the Zizania Genus.</title>
        <authorList>
            <person name="Haas M."/>
            <person name="Kono T."/>
            <person name="Macchietto M."/>
            <person name="Millas R."/>
            <person name="McGilp L."/>
            <person name="Shao M."/>
            <person name="Duquette J."/>
            <person name="Hirsch C.N."/>
            <person name="Kimball J."/>
        </authorList>
    </citation>
    <scope>NUCLEOTIDE SEQUENCE</scope>
    <source>
        <tissue evidence="2">Fresh leaf tissue</tissue>
    </source>
</reference>
<protein>
    <submittedName>
        <fullName evidence="2">Uncharacterized protein</fullName>
    </submittedName>
</protein>
<keyword evidence="3" id="KW-1185">Reference proteome</keyword>
<evidence type="ECO:0000313" key="3">
    <source>
        <dbReference type="Proteomes" id="UP000729402"/>
    </source>
</evidence>